<organism evidence="1">
    <name type="scientific">Rhipicephalus pulchellus</name>
    <name type="common">Yellow backed tick</name>
    <name type="synonym">Dermacentor pulchellus</name>
    <dbReference type="NCBI Taxonomy" id="72859"/>
    <lineage>
        <taxon>Eukaryota</taxon>
        <taxon>Metazoa</taxon>
        <taxon>Ecdysozoa</taxon>
        <taxon>Arthropoda</taxon>
        <taxon>Chelicerata</taxon>
        <taxon>Arachnida</taxon>
        <taxon>Acari</taxon>
        <taxon>Parasitiformes</taxon>
        <taxon>Ixodida</taxon>
        <taxon>Ixodoidea</taxon>
        <taxon>Ixodidae</taxon>
        <taxon>Rhipicephalinae</taxon>
        <taxon>Rhipicephalus</taxon>
        <taxon>Rhipicephalus</taxon>
    </lineage>
</organism>
<protein>
    <submittedName>
        <fullName evidence="1">Uncharacterized protein</fullName>
    </submittedName>
</protein>
<sequence length="94" mass="10924">MFVGFINHATILYSPVLGDWNAVVSRHGAWCFLTRPLSTEDSVILLVKVYNERKSLDYTPRQRLTSGRRPSVHRRLKKHQPSCVSIEHSMYVRI</sequence>
<reference evidence="1" key="1">
    <citation type="submission" date="2012-11" db="EMBL/GenBank/DDBJ databases">
        <authorList>
            <person name="Lucero-Rivera Y.E."/>
            <person name="Tovar-Ramirez D."/>
        </authorList>
    </citation>
    <scope>NUCLEOTIDE SEQUENCE</scope>
    <source>
        <tissue evidence="1">Salivary gland</tissue>
    </source>
</reference>
<name>L7LXQ3_RHIPC</name>
<dbReference type="EMBL" id="GACK01009410">
    <property type="protein sequence ID" value="JAA55624.1"/>
    <property type="molecule type" value="mRNA"/>
</dbReference>
<reference evidence="1" key="2">
    <citation type="journal article" date="2015" name="J. Proteomics">
        <title>Sexual differences in the sialomes of the zebra tick, Rhipicephalus pulchellus.</title>
        <authorList>
            <person name="Tan A.W."/>
            <person name="Francischetti I.M."/>
            <person name="Slovak M."/>
            <person name="Kini R.M."/>
            <person name="Ribeiro J.M."/>
        </authorList>
    </citation>
    <scope>NUCLEOTIDE SEQUENCE</scope>
    <source>
        <tissue evidence="1">Salivary gland</tissue>
    </source>
</reference>
<proteinExistence type="evidence at transcript level"/>
<accession>L7LXQ3</accession>
<dbReference type="AlphaFoldDB" id="L7LXQ3"/>
<evidence type="ECO:0000313" key="1">
    <source>
        <dbReference type="EMBL" id="JAA55624.1"/>
    </source>
</evidence>